<dbReference type="InterPro" id="IPR036390">
    <property type="entry name" value="WH_DNA-bd_sf"/>
</dbReference>
<evidence type="ECO:0000313" key="3">
    <source>
        <dbReference type="Proteomes" id="UP001596122"/>
    </source>
</evidence>
<dbReference type="CDD" id="cd00090">
    <property type="entry name" value="HTH_ARSR"/>
    <property type="match status" value="1"/>
</dbReference>
<accession>A0ABW0GR10</accession>
<proteinExistence type="predicted"/>
<dbReference type="SUPFAM" id="SSF46785">
    <property type="entry name" value="Winged helix' DNA-binding domain"/>
    <property type="match status" value="1"/>
</dbReference>
<dbReference type="InterPro" id="IPR011991">
    <property type="entry name" value="ArsR-like_HTH"/>
</dbReference>
<dbReference type="EMBL" id="JBHSLD010000014">
    <property type="protein sequence ID" value="MFC5382160.1"/>
    <property type="molecule type" value="Genomic_DNA"/>
</dbReference>
<dbReference type="Gene3D" id="1.10.10.10">
    <property type="entry name" value="Winged helix-like DNA-binding domain superfamily/Winged helix DNA-binding domain"/>
    <property type="match status" value="1"/>
</dbReference>
<comment type="caution">
    <text evidence="2">The sequence shown here is derived from an EMBL/GenBank/DDBJ whole genome shotgun (WGS) entry which is preliminary data.</text>
</comment>
<dbReference type="Proteomes" id="UP001596122">
    <property type="component" value="Unassembled WGS sequence"/>
</dbReference>
<dbReference type="InterPro" id="IPR036388">
    <property type="entry name" value="WH-like_DNA-bd_sf"/>
</dbReference>
<name>A0ABW0GR10_9MICO</name>
<keyword evidence="3" id="KW-1185">Reference proteome</keyword>
<dbReference type="RefSeq" id="WP_340269697.1">
    <property type="nucleotide sequence ID" value="NZ_JBBEOG010000005.1"/>
</dbReference>
<sequence>MAIRLMTAVWDDESLPRGDVLLMLALADHANDEGACFPSINRLARRTRSSPSTVRRHLRSLREAGRLTVDAREGTSNLYRIVLRGAGWAYGNGAVGAPYQPDTPLQNDTPRGLTPLSPRDRGTPATAVAGRGVRAVAPEPSRSPSGSDRYAVEQSPVDLTPETSVGAIGARQAPGTSRRLAAPEAAAWAATKAELVSRFPDVAWRGWSDRHDAEAERHLARLGADVLVRVAGRPRRPDLSLAWLKRWEHEPATRASRPTQRCTDHHVTHHGTCPGCRADQLAAR</sequence>
<gene>
    <name evidence="2" type="ORF">ACFPJ6_15430</name>
</gene>
<evidence type="ECO:0000313" key="2">
    <source>
        <dbReference type="EMBL" id="MFC5382160.1"/>
    </source>
</evidence>
<dbReference type="Pfam" id="PF13730">
    <property type="entry name" value="HTH_36"/>
    <property type="match status" value="1"/>
</dbReference>
<reference evidence="3" key="1">
    <citation type="journal article" date="2019" name="Int. J. Syst. Evol. Microbiol.">
        <title>The Global Catalogue of Microorganisms (GCM) 10K type strain sequencing project: providing services to taxonomists for standard genome sequencing and annotation.</title>
        <authorList>
            <consortium name="The Broad Institute Genomics Platform"/>
            <consortium name="The Broad Institute Genome Sequencing Center for Infectious Disease"/>
            <person name="Wu L."/>
            <person name="Ma J."/>
        </authorList>
    </citation>
    <scope>NUCLEOTIDE SEQUENCE [LARGE SCALE GENOMIC DNA]</scope>
    <source>
        <strain evidence="3">CCUG 43114</strain>
    </source>
</reference>
<protein>
    <submittedName>
        <fullName evidence="2">Helix-turn-helix domain-containing protein</fullName>
    </submittedName>
</protein>
<evidence type="ECO:0000256" key="1">
    <source>
        <dbReference type="SAM" id="MobiDB-lite"/>
    </source>
</evidence>
<feature type="region of interest" description="Disordered" evidence="1">
    <location>
        <begin position="99"/>
        <end position="156"/>
    </location>
</feature>
<organism evidence="2 3">
    <name type="scientific">Aquipuribacter nitratireducens</name>
    <dbReference type="NCBI Taxonomy" id="650104"/>
    <lineage>
        <taxon>Bacteria</taxon>
        <taxon>Bacillati</taxon>
        <taxon>Actinomycetota</taxon>
        <taxon>Actinomycetes</taxon>
        <taxon>Micrococcales</taxon>
        <taxon>Intrasporangiaceae</taxon>
        <taxon>Aquipuribacter</taxon>
    </lineage>
</organism>
<feature type="compositionally biased region" description="Low complexity" evidence="1">
    <location>
        <begin position="127"/>
        <end position="137"/>
    </location>
</feature>